<dbReference type="AlphaFoldDB" id="A0A2S1M6R9"/>
<dbReference type="SUPFAM" id="SSF142433">
    <property type="entry name" value="CinA-like"/>
    <property type="match status" value="1"/>
</dbReference>
<evidence type="ECO:0000313" key="5">
    <source>
        <dbReference type="Proteomes" id="UP000464718"/>
    </source>
</evidence>
<dbReference type="EC" id="3.5.1.42" evidence="3"/>
<dbReference type="Proteomes" id="UP000555836">
    <property type="component" value="Unassembled WGS sequence"/>
</dbReference>
<evidence type="ECO:0000313" key="6">
    <source>
        <dbReference type="Proteomes" id="UP000555836"/>
    </source>
</evidence>
<dbReference type="Pfam" id="PF02464">
    <property type="entry name" value="CinA"/>
    <property type="match status" value="1"/>
</dbReference>
<dbReference type="NCBIfam" id="TIGR00199">
    <property type="entry name" value="PncC_domain"/>
    <property type="match status" value="1"/>
</dbReference>
<dbReference type="Proteomes" id="UP000464718">
    <property type="component" value="Chromosome i"/>
</dbReference>
<dbReference type="Gene3D" id="3.90.950.20">
    <property type="entry name" value="CinA-like"/>
    <property type="match status" value="1"/>
</dbReference>
<evidence type="ECO:0000313" key="2">
    <source>
        <dbReference type="EMBL" id="HAS6680221.1"/>
    </source>
</evidence>
<dbReference type="GO" id="GO:0019159">
    <property type="term" value="F:nicotinamide-nucleotide amidase activity"/>
    <property type="evidence" value="ECO:0007669"/>
    <property type="project" value="UniProtKB-EC"/>
</dbReference>
<gene>
    <name evidence="3" type="primary">pncC</name>
    <name evidence="4" type="ORF">EHC69_14415</name>
    <name evidence="3" type="ORF">HKB21_26140</name>
    <name evidence="2" type="ORF">I7278_25940</name>
</gene>
<feature type="domain" description="CinA C-terminal" evidence="1">
    <location>
        <begin position="5"/>
        <end position="158"/>
    </location>
</feature>
<reference evidence="2" key="3">
    <citation type="submission" date="2019-12" db="EMBL/GenBank/DDBJ databases">
        <authorList>
            <consortium name="NCBI Pathogen Detection Project"/>
        </authorList>
    </citation>
    <scope>NUCLEOTIDE SEQUENCE</scope>
    <source>
        <strain evidence="2">1930</strain>
    </source>
</reference>
<keyword evidence="3" id="KW-0378">Hydrolase</keyword>
<organism evidence="3 6">
    <name type="scientific">Vibrio parahaemolyticus</name>
    <dbReference type="NCBI Taxonomy" id="670"/>
    <lineage>
        <taxon>Bacteria</taxon>
        <taxon>Pseudomonadati</taxon>
        <taxon>Pseudomonadota</taxon>
        <taxon>Gammaproteobacteria</taxon>
        <taxon>Vibrionales</taxon>
        <taxon>Vibrionaceae</taxon>
        <taxon>Vibrio</taxon>
    </lineage>
</organism>
<name>A0A2S1M6R9_VIBPH</name>
<evidence type="ECO:0000259" key="1">
    <source>
        <dbReference type="Pfam" id="PF02464"/>
    </source>
</evidence>
<dbReference type="RefSeq" id="WP_021450025.1">
    <property type="nucleotide sequence ID" value="NZ_CAMFHI010000001.1"/>
</dbReference>
<dbReference type="NCBIfam" id="NF002975">
    <property type="entry name" value="PRK03661.1"/>
    <property type="match status" value="1"/>
</dbReference>
<reference evidence="4 5" key="2">
    <citation type="submission" date="2018-12" db="EMBL/GenBank/DDBJ databases">
        <title>Genomic insights into the evolutionary origins and pathogenicity of five Vibrio parahaemolyticus strains isolated from the shrimp with acute hepatopancreatic necrosis disease (AHPND).</title>
        <authorList>
            <person name="Yang Q."/>
            <person name="Dong X."/>
            <person name="Xie G."/>
            <person name="Fu S."/>
            <person name="Zou P."/>
            <person name="Sun J."/>
            <person name="Wang Y."/>
            <person name="Huang J."/>
        </authorList>
    </citation>
    <scope>NUCLEOTIDE SEQUENCE [LARGE SCALE GENOMIC DNA]</scope>
    <source>
        <strain evidence="4 5">20160303005-1</strain>
    </source>
</reference>
<accession>A0A2S1M6R9</accession>
<dbReference type="EMBL" id="CP034298">
    <property type="protein sequence ID" value="QHH10472.1"/>
    <property type="molecule type" value="Genomic_DNA"/>
</dbReference>
<dbReference type="InterPro" id="IPR008136">
    <property type="entry name" value="CinA_C"/>
</dbReference>
<reference evidence="2" key="1">
    <citation type="journal article" date="2018" name="Genome Biol.">
        <title>SKESA: strategic k-mer extension for scrupulous assemblies.</title>
        <authorList>
            <person name="Souvorov A."/>
            <person name="Agarwala R."/>
            <person name="Lipman D.J."/>
        </authorList>
    </citation>
    <scope>NUCLEOTIDE SEQUENCE</scope>
    <source>
        <strain evidence="2">1930</strain>
    </source>
</reference>
<dbReference type="InterPro" id="IPR036653">
    <property type="entry name" value="CinA-like_C"/>
</dbReference>
<evidence type="ECO:0000313" key="3">
    <source>
        <dbReference type="EMBL" id="NMU29095.1"/>
    </source>
</evidence>
<reference evidence="3 6" key="4">
    <citation type="submission" date="2020-04" db="EMBL/GenBank/DDBJ databases">
        <title>Whole-genome sequencing of Vibrio spp. from China reveals different genetic environments of blaCTX-M-14 among diverse lineages.</title>
        <authorList>
            <person name="Zheng Z."/>
            <person name="Ye L."/>
            <person name="Chen S."/>
        </authorList>
    </citation>
    <scope>NUCLEOTIDE SEQUENCE [LARGE SCALE GENOMIC DNA]</scope>
    <source>
        <strain evidence="3 6">Vb0574</strain>
    </source>
</reference>
<sequence length="160" mass="16778">MEKTTKLSADLGVLLARHGHVLTTAESCTGGGVAAAITDIAGSSGWLDRAFVTYSNEAKMEMLGVQFQTLEAYGAVSEPVVIEMVQGALKHSNATIGVSISGIAGPGGGSEEKPVGTVCFAFADNQGWQLVETMHFSGNRAEVREQAVIHALSQLHQHLI</sequence>
<proteinExistence type="predicted"/>
<dbReference type="Proteomes" id="UP000856022">
    <property type="component" value="Unassembled WGS sequence"/>
</dbReference>
<evidence type="ECO:0000313" key="4">
    <source>
        <dbReference type="EMBL" id="QHH10472.1"/>
    </source>
</evidence>
<dbReference type="EMBL" id="JABCLD010002139">
    <property type="protein sequence ID" value="NMU29095.1"/>
    <property type="molecule type" value="Genomic_DNA"/>
</dbReference>
<dbReference type="EMBL" id="DACQKT010000030">
    <property type="protein sequence ID" value="HAS6680221.1"/>
    <property type="molecule type" value="Genomic_DNA"/>
</dbReference>
<protein>
    <submittedName>
        <fullName evidence="3">Nicotinamide-nucleotide amidase</fullName>
        <ecNumber evidence="3">3.5.1.42</ecNumber>
    </submittedName>
</protein>